<dbReference type="EMBL" id="LFYR01000836">
    <property type="protein sequence ID" value="KMZ68530.1"/>
    <property type="molecule type" value="Genomic_DNA"/>
</dbReference>
<name>A0A0K9PJW6_ZOSMR</name>
<dbReference type="InterPro" id="IPR001841">
    <property type="entry name" value="Znf_RING"/>
</dbReference>
<dbReference type="PANTHER" id="PTHR46859">
    <property type="entry name" value="TRANSMEMBRANE FRAGILE-X-F-ASSOCIATED PROTEIN"/>
    <property type="match status" value="1"/>
</dbReference>
<evidence type="ECO:0000259" key="3">
    <source>
        <dbReference type="PROSITE" id="PS50089"/>
    </source>
</evidence>
<dbReference type="Pfam" id="PF13920">
    <property type="entry name" value="zf-C3HC4_3"/>
    <property type="match status" value="1"/>
</dbReference>
<dbReference type="Pfam" id="PF10269">
    <property type="entry name" value="Tmemb_185A"/>
    <property type="match status" value="1"/>
</dbReference>
<dbReference type="Gene3D" id="3.30.40.10">
    <property type="entry name" value="Zinc/RING finger domain, C3HC4 (zinc finger)"/>
    <property type="match status" value="1"/>
</dbReference>
<feature type="transmembrane region" description="Helical" evidence="2">
    <location>
        <begin position="112"/>
        <end position="130"/>
    </location>
</feature>
<keyword evidence="1" id="KW-0863">Zinc-finger</keyword>
<feature type="transmembrane region" description="Helical" evidence="2">
    <location>
        <begin position="158"/>
        <end position="176"/>
    </location>
</feature>
<dbReference type="InterPro" id="IPR013083">
    <property type="entry name" value="Znf_RING/FYVE/PHD"/>
</dbReference>
<keyword evidence="1" id="KW-0479">Metal-binding</keyword>
<comment type="caution">
    <text evidence="4">The sequence shown here is derived from an EMBL/GenBank/DDBJ whole genome shotgun (WGS) entry which is preliminary data.</text>
</comment>
<feature type="transmembrane region" description="Helical" evidence="2">
    <location>
        <begin position="188"/>
        <end position="209"/>
    </location>
</feature>
<gene>
    <name evidence="4" type="ORF">ZOSMA_238G00080</name>
</gene>
<keyword evidence="1" id="KW-0862">Zinc</keyword>
<feature type="transmembrane region" description="Helical" evidence="2">
    <location>
        <begin position="288"/>
        <end position="307"/>
    </location>
</feature>
<sequence>MWNGTSRGRWSSVGRSFMGFAAHSLLLSFTIGLSFKLNRTLSFCSWWLIFIPLWLFHAFTARGRFSIPAPSVPMDRHWAPLHALLAMPLLLSFELLLCIFLQTLSVRGIPAVSLKIVFLPLLLFQLVILIDNFRMCMVLTEEDEDMGEDTTFENLPHLWILISMTFLILATMLTLFKLCGDFGRLSWWYLFLVFGIAQCFAFLVCTKWTNPMIHRKSLNLQPGSSSMPITYRDWNSGLMISVEDKSQYQLCTLEDIGGHIIKIPIIAFQILLFMHLEGTPLSARNISTHLLFMPLFLLQGVGVLFAVSRLVEKVVLLLCNGSLSGKYLQISSRCHDFFAFLHHGSRLLGWWSIDEGSKEEQARLLYARTTGYNTFCGYPPEIVQKMPKKDLTEEIWRLQAALGEQAKISKYSRSEYERLNNEKVLCRVCFESEIHVVLLPCKHRILCKSCAKNCKICHICSVSVEERMDIYDA</sequence>
<dbReference type="InterPro" id="IPR019396">
    <property type="entry name" value="TM_Fragile-X-F-assoc"/>
</dbReference>
<dbReference type="SMART" id="SM00184">
    <property type="entry name" value="RING"/>
    <property type="match status" value="1"/>
</dbReference>
<feature type="transmembrane region" description="Helical" evidence="2">
    <location>
        <begin position="40"/>
        <end position="59"/>
    </location>
</feature>
<evidence type="ECO:0000256" key="2">
    <source>
        <dbReference type="SAM" id="Phobius"/>
    </source>
</evidence>
<dbReference type="AlphaFoldDB" id="A0A0K9PJW6"/>
<proteinExistence type="predicted"/>
<reference evidence="5" key="1">
    <citation type="journal article" date="2016" name="Nature">
        <title>The genome of the seagrass Zostera marina reveals angiosperm adaptation to the sea.</title>
        <authorList>
            <person name="Olsen J.L."/>
            <person name="Rouze P."/>
            <person name="Verhelst B."/>
            <person name="Lin Y.-C."/>
            <person name="Bayer T."/>
            <person name="Collen J."/>
            <person name="Dattolo E."/>
            <person name="De Paoli E."/>
            <person name="Dittami S."/>
            <person name="Maumus F."/>
            <person name="Michel G."/>
            <person name="Kersting A."/>
            <person name="Lauritano C."/>
            <person name="Lohaus R."/>
            <person name="Toepel M."/>
            <person name="Tonon T."/>
            <person name="Vanneste K."/>
            <person name="Amirebrahimi M."/>
            <person name="Brakel J."/>
            <person name="Bostroem C."/>
            <person name="Chovatia M."/>
            <person name="Grimwood J."/>
            <person name="Jenkins J.W."/>
            <person name="Jueterbock A."/>
            <person name="Mraz A."/>
            <person name="Stam W.T."/>
            <person name="Tice H."/>
            <person name="Bornberg-Bauer E."/>
            <person name="Green P.J."/>
            <person name="Pearson G.A."/>
            <person name="Procaccini G."/>
            <person name="Duarte C.M."/>
            <person name="Schmutz J."/>
            <person name="Reusch T.B.H."/>
            <person name="Van de Peer Y."/>
        </authorList>
    </citation>
    <scope>NUCLEOTIDE SEQUENCE [LARGE SCALE GENOMIC DNA]</scope>
    <source>
        <strain evidence="5">cv. Finnish</strain>
    </source>
</reference>
<evidence type="ECO:0000256" key="1">
    <source>
        <dbReference type="PROSITE-ProRule" id="PRU00175"/>
    </source>
</evidence>
<accession>A0A0K9PJW6</accession>
<keyword evidence="2" id="KW-1133">Transmembrane helix</keyword>
<dbReference type="OrthoDB" id="1711136at2759"/>
<dbReference type="GO" id="GO:0008270">
    <property type="term" value="F:zinc ion binding"/>
    <property type="evidence" value="ECO:0007669"/>
    <property type="project" value="UniProtKB-KW"/>
</dbReference>
<evidence type="ECO:0000313" key="4">
    <source>
        <dbReference type="EMBL" id="KMZ68530.1"/>
    </source>
</evidence>
<keyword evidence="2" id="KW-0472">Membrane</keyword>
<dbReference type="STRING" id="29655.A0A0K9PJW6"/>
<feature type="transmembrane region" description="Helical" evidence="2">
    <location>
        <begin position="12"/>
        <end position="33"/>
    </location>
</feature>
<protein>
    <submittedName>
        <fullName evidence="4">Baculoviral IAP repeat-containing protein</fullName>
    </submittedName>
</protein>
<keyword evidence="5" id="KW-1185">Reference proteome</keyword>
<feature type="transmembrane region" description="Helical" evidence="2">
    <location>
        <begin position="79"/>
        <end position="100"/>
    </location>
</feature>
<organism evidence="4 5">
    <name type="scientific">Zostera marina</name>
    <name type="common">Eelgrass</name>
    <dbReference type="NCBI Taxonomy" id="29655"/>
    <lineage>
        <taxon>Eukaryota</taxon>
        <taxon>Viridiplantae</taxon>
        <taxon>Streptophyta</taxon>
        <taxon>Embryophyta</taxon>
        <taxon>Tracheophyta</taxon>
        <taxon>Spermatophyta</taxon>
        <taxon>Magnoliopsida</taxon>
        <taxon>Liliopsida</taxon>
        <taxon>Zosteraceae</taxon>
        <taxon>Zostera</taxon>
    </lineage>
</organism>
<dbReference type="PANTHER" id="PTHR46859:SF6">
    <property type="entry name" value="TRANSMEMBRANE FRAGILE-X-F-ASSOCIATED PROTEIN"/>
    <property type="match status" value="1"/>
</dbReference>
<dbReference type="OMA" id="CKICHIC"/>
<feature type="domain" description="RING-type" evidence="3">
    <location>
        <begin position="426"/>
        <end position="461"/>
    </location>
</feature>
<dbReference type="Proteomes" id="UP000036987">
    <property type="component" value="Unassembled WGS sequence"/>
</dbReference>
<evidence type="ECO:0000313" key="5">
    <source>
        <dbReference type="Proteomes" id="UP000036987"/>
    </source>
</evidence>
<keyword evidence="2" id="KW-0812">Transmembrane</keyword>
<dbReference type="PROSITE" id="PS50089">
    <property type="entry name" value="ZF_RING_2"/>
    <property type="match status" value="1"/>
</dbReference>
<feature type="transmembrane region" description="Helical" evidence="2">
    <location>
        <begin position="256"/>
        <end position="276"/>
    </location>
</feature>